<dbReference type="Gene3D" id="3.20.20.140">
    <property type="entry name" value="Metal-dependent hydrolases"/>
    <property type="match status" value="2"/>
</dbReference>
<dbReference type="EMBL" id="JEME01002177">
    <property type="protein sequence ID" value="KYG05096.1"/>
    <property type="molecule type" value="Genomic_DNA"/>
</dbReference>
<dbReference type="PANTHER" id="PTHR10443:SF12">
    <property type="entry name" value="DIPEPTIDASE"/>
    <property type="match status" value="1"/>
</dbReference>
<keyword evidence="2" id="KW-1015">Disulfide bond</keyword>
<dbReference type="PANTHER" id="PTHR10443">
    <property type="entry name" value="MICROSOMAL DIPEPTIDASE"/>
    <property type="match status" value="1"/>
</dbReference>
<dbReference type="AlphaFoldDB" id="A0A150TKC2"/>
<evidence type="ECO:0000256" key="3">
    <source>
        <dbReference type="SAM" id="SignalP"/>
    </source>
</evidence>
<dbReference type="InterPro" id="IPR006558">
    <property type="entry name" value="LamG-like"/>
</dbReference>
<dbReference type="SMART" id="SM00560">
    <property type="entry name" value="LamGL"/>
    <property type="match status" value="1"/>
</dbReference>
<evidence type="ECO:0000256" key="1">
    <source>
        <dbReference type="ARBA" id="ARBA00022729"/>
    </source>
</evidence>
<evidence type="ECO:0000313" key="5">
    <source>
        <dbReference type="EMBL" id="KYG05096.1"/>
    </source>
</evidence>
<dbReference type="SUPFAM" id="SSF49899">
    <property type="entry name" value="Concanavalin A-like lectins/glucanases"/>
    <property type="match status" value="1"/>
</dbReference>
<dbReference type="InterPro" id="IPR008257">
    <property type="entry name" value="Pept_M19"/>
</dbReference>
<organism evidence="5 6">
    <name type="scientific">Sorangium cellulosum</name>
    <name type="common">Polyangium cellulosum</name>
    <dbReference type="NCBI Taxonomy" id="56"/>
    <lineage>
        <taxon>Bacteria</taxon>
        <taxon>Pseudomonadati</taxon>
        <taxon>Myxococcota</taxon>
        <taxon>Polyangia</taxon>
        <taxon>Polyangiales</taxon>
        <taxon>Polyangiaceae</taxon>
        <taxon>Sorangium</taxon>
    </lineage>
</organism>
<dbReference type="GO" id="GO:0006508">
    <property type="term" value="P:proteolysis"/>
    <property type="evidence" value="ECO:0007669"/>
    <property type="project" value="InterPro"/>
</dbReference>
<sequence length="992" mass="106774">MVRRTIIVLPRALALALFAAAVAPRTAAAQNASAPKPFGHWSFDACAGGQVADQGATPHHAQLHGTALCGNGRYNQGAVFDGAPDSRIEVSSASAFAAPRFTIAAWVKPSGPGAIVNRWWGPDVWGLWFLGDKLTFAVTFPGGQWGNPISVTAPAMAGPWVHVTGSYDGSRISLYLDGVLAASKPASGTPQASSRPIVIGNHPSWDGFEGSIDEVLFYDRALSAGEVAAVASSPPPPPWALPAVYEAEAPSNVLEGGVYADEFSCASDCSGGAVVRGIGVGSSLRFENVMAPAAGHYLLEVDWLGDEREALVSVNGGSPGFVPFTGGSFYTPTTRVLRVELDGGANTIAFSSWGRTAPDIDRVRLTEGAIDHVTLDDVPPTGYEVYGAAATHEHVASELAFSGKWFWGSVEGDEAYAMRSCDGSDDTHAGVAGLCDFGQGHQLGADVCCHGGGIGECNPKRTDGYTGDPERDYLEWPKWDTNAHPRYWHGHLRRALDGGLKLIVAHAVENYPLCSLVKSGVGTNPERHEGFECDMADSNESIVRQIGFLRAFAANHADFLEIAESAADARRIISENKMAMVIGIEADYTWSPYENPIDRLDYYHALGARTAFLAHSLNTRIAGTAIYTPIFAAQQSFLNCFLHNVQCKTDPDDPFATDPEHPFAVDQSNQFGCSPSYATRYEELCSLKLAERLNDPVGWNGFKYYPGGNVMAGSDWTIHDAPVGVNMNTLGLTYEGELVVERMMDKGMLLEIGHISEAAVEDVHDLSTARYGYPLVASHVYARRVSADGSAGWEGKLGDNALRWIAETEGFAGHFTGGDVALDYSGSGVDNTCAGSTRSLAQSVAYAADLAGMRVAWAGDFQGLGQGVAPRLGYTTERDDWCKGDHFEQCLQQRGSWDECQTCVQLSESPVSCATSVDPNLSHYGTQDEKDWAYFHTRGYAHHGLIAQLHRDLEEVGLRPEYLSALRDQSAETFIRTWEKSEHIAALPRPVR</sequence>
<accession>A0A150TKC2</accession>
<evidence type="ECO:0000313" key="6">
    <source>
        <dbReference type="Proteomes" id="UP000075502"/>
    </source>
</evidence>
<dbReference type="InterPro" id="IPR008979">
    <property type="entry name" value="Galactose-bd-like_sf"/>
</dbReference>
<name>A0A150TKC2_SORCE</name>
<dbReference type="Pfam" id="PF01244">
    <property type="entry name" value="Peptidase_M19"/>
    <property type="match status" value="2"/>
</dbReference>
<dbReference type="InterPro" id="IPR013320">
    <property type="entry name" value="ConA-like_dom_sf"/>
</dbReference>
<feature type="chain" id="PRO_5007569802" description="LamG-like jellyroll fold domain-containing protein" evidence="3">
    <location>
        <begin position="30"/>
        <end position="992"/>
    </location>
</feature>
<keyword evidence="1 3" id="KW-0732">Signal</keyword>
<evidence type="ECO:0000256" key="2">
    <source>
        <dbReference type="ARBA" id="ARBA00023157"/>
    </source>
</evidence>
<dbReference type="SUPFAM" id="SSF51556">
    <property type="entry name" value="Metallo-dependent hydrolases"/>
    <property type="match status" value="1"/>
</dbReference>
<evidence type="ECO:0000259" key="4">
    <source>
        <dbReference type="SMART" id="SM00560"/>
    </source>
</evidence>
<protein>
    <recommendedName>
        <fullName evidence="4">LamG-like jellyroll fold domain-containing protein</fullName>
    </recommendedName>
</protein>
<dbReference type="SUPFAM" id="SSF49785">
    <property type="entry name" value="Galactose-binding domain-like"/>
    <property type="match status" value="1"/>
</dbReference>
<dbReference type="CDD" id="cd04081">
    <property type="entry name" value="CBM35_galactosidase-like"/>
    <property type="match status" value="1"/>
</dbReference>
<dbReference type="InterPro" id="IPR032466">
    <property type="entry name" value="Metal_Hydrolase"/>
</dbReference>
<dbReference type="Gene3D" id="2.60.120.200">
    <property type="match status" value="1"/>
</dbReference>
<feature type="signal peptide" evidence="3">
    <location>
        <begin position="1"/>
        <end position="29"/>
    </location>
</feature>
<gene>
    <name evidence="5" type="ORF">BE21_42885</name>
</gene>
<comment type="caution">
    <text evidence="5">The sequence shown here is derived from an EMBL/GenBank/DDBJ whole genome shotgun (WGS) entry which is preliminary data.</text>
</comment>
<dbReference type="Gene3D" id="2.60.120.260">
    <property type="entry name" value="Galactose-binding domain-like"/>
    <property type="match status" value="1"/>
</dbReference>
<dbReference type="Proteomes" id="UP000075502">
    <property type="component" value="Unassembled WGS sequence"/>
</dbReference>
<proteinExistence type="predicted"/>
<dbReference type="GO" id="GO:0070573">
    <property type="term" value="F:metallodipeptidase activity"/>
    <property type="evidence" value="ECO:0007669"/>
    <property type="project" value="InterPro"/>
</dbReference>
<feature type="domain" description="LamG-like jellyroll fold" evidence="4">
    <location>
        <begin position="99"/>
        <end position="225"/>
    </location>
</feature>
<reference evidence="5 6" key="1">
    <citation type="submission" date="2014-02" db="EMBL/GenBank/DDBJ databases">
        <title>The small core and large imbalanced accessory genome model reveals a collaborative survival strategy of Sorangium cellulosum strains in nature.</title>
        <authorList>
            <person name="Han K."/>
            <person name="Peng R."/>
            <person name="Blom J."/>
            <person name="Li Y.-Z."/>
        </authorList>
    </citation>
    <scope>NUCLEOTIDE SEQUENCE [LARGE SCALE GENOMIC DNA]</scope>
    <source>
        <strain evidence="5 6">So0007-03</strain>
    </source>
</reference>
<dbReference type="Pfam" id="PF13385">
    <property type="entry name" value="Laminin_G_3"/>
    <property type="match status" value="1"/>
</dbReference>